<organism evidence="14 15">
    <name type="scientific">Colocasia esculenta</name>
    <name type="common">Wild taro</name>
    <name type="synonym">Arum esculentum</name>
    <dbReference type="NCBI Taxonomy" id="4460"/>
    <lineage>
        <taxon>Eukaryota</taxon>
        <taxon>Viridiplantae</taxon>
        <taxon>Streptophyta</taxon>
        <taxon>Embryophyta</taxon>
        <taxon>Tracheophyta</taxon>
        <taxon>Spermatophyta</taxon>
        <taxon>Magnoliopsida</taxon>
        <taxon>Liliopsida</taxon>
        <taxon>Araceae</taxon>
        <taxon>Aroideae</taxon>
        <taxon>Colocasieae</taxon>
        <taxon>Colocasia</taxon>
    </lineage>
</organism>
<dbReference type="InterPro" id="IPR001611">
    <property type="entry name" value="Leu-rich_rpt"/>
</dbReference>
<name>A0A843VAY6_COLES</name>
<dbReference type="SMART" id="SM00220">
    <property type="entry name" value="S_TKc"/>
    <property type="match status" value="1"/>
</dbReference>
<evidence type="ECO:0000256" key="8">
    <source>
        <dbReference type="ARBA" id="ARBA00022989"/>
    </source>
</evidence>
<dbReference type="Gene3D" id="3.30.200.20">
    <property type="entry name" value="Phosphorylase Kinase, domain 1"/>
    <property type="match status" value="1"/>
</dbReference>
<dbReference type="Pfam" id="PF00069">
    <property type="entry name" value="Pkinase"/>
    <property type="match status" value="1"/>
</dbReference>
<proteinExistence type="inferred from homology"/>
<keyword evidence="15" id="KW-1185">Reference proteome</keyword>
<dbReference type="PROSITE" id="PS50011">
    <property type="entry name" value="PROTEIN_KINASE_DOM"/>
    <property type="match status" value="1"/>
</dbReference>
<dbReference type="InterPro" id="IPR008271">
    <property type="entry name" value="Ser/Thr_kinase_AS"/>
</dbReference>
<reference evidence="14" key="1">
    <citation type="submission" date="2017-07" db="EMBL/GenBank/DDBJ databases">
        <title>Taro Niue Genome Assembly and Annotation.</title>
        <authorList>
            <person name="Atibalentja N."/>
            <person name="Keating K."/>
            <person name="Fields C.J."/>
        </authorList>
    </citation>
    <scope>NUCLEOTIDE SEQUENCE</scope>
    <source>
        <strain evidence="14">Niue_2</strain>
        <tissue evidence="14">Leaf</tissue>
    </source>
</reference>
<evidence type="ECO:0000256" key="9">
    <source>
        <dbReference type="ARBA" id="ARBA00023136"/>
    </source>
</evidence>
<dbReference type="Pfam" id="PF00560">
    <property type="entry name" value="LRR_1"/>
    <property type="match status" value="12"/>
</dbReference>
<evidence type="ECO:0000256" key="1">
    <source>
        <dbReference type="ARBA" id="ARBA00004162"/>
    </source>
</evidence>
<dbReference type="SMART" id="SM00369">
    <property type="entry name" value="LRR_TYP"/>
    <property type="match status" value="12"/>
</dbReference>
<keyword evidence="4" id="KW-0433">Leucine-rich repeat</keyword>
<dbReference type="InterPro" id="IPR032675">
    <property type="entry name" value="LRR_dom_sf"/>
</dbReference>
<evidence type="ECO:0000256" key="7">
    <source>
        <dbReference type="ARBA" id="ARBA00022737"/>
    </source>
</evidence>
<dbReference type="Pfam" id="PF13855">
    <property type="entry name" value="LRR_8"/>
    <property type="match status" value="1"/>
</dbReference>
<evidence type="ECO:0000256" key="4">
    <source>
        <dbReference type="ARBA" id="ARBA00022614"/>
    </source>
</evidence>
<keyword evidence="5 12" id="KW-0812">Transmembrane</keyword>
<keyword evidence="3" id="KW-1003">Cell membrane</keyword>
<evidence type="ECO:0000256" key="2">
    <source>
        <dbReference type="ARBA" id="ARBA00008684"/>
    </source>
</evidence>
<dbReference type="InterPro" id="IPR000719">
    <property type="entry name" value="Prot_kinase_dom"/>
</dbReference>
<comment type="subcellular location">
    <subcellularLocation>
        <location evidence="1">Cell membrane</location>
        <topology evidence="1">Single-pass membrane protein</topology>
    </subcellularLocation>
</comment>
<dbReference type="Proteomes" id="UP000652761">
    <property type="component" value="Unassembled WGS sequence"/>
</dbReference>
<dbReference type="GO" id="GO:0005886">
    <property type="term" value="C:plasma membrane"/>
    <property type="evidence" value="ECO:0007669"/>
    <property type="project" value="UniProtKB-SubCell"/>
</dbReference>
<dbReference type="FunFam" id="3.80.10.10:FF:000233">
    <property type="entry name" value="Leucine-rich repeat receptor-like protein kinase TDR"/>
    <property type="match status" value="1"/>
</dbReference>
<evidence type="ECO:0000256" key="6">
    <source>
        <dbReference type="ARBA" id="ARBA00022729"/>
    </source>
</evidence>
<keyword evidence="6" id="KW-0732">Signal</keyword>
<dbReference type="EMBL" id="NMUH01001559">
    <property type="protein sequence ID" value="MQL93408.1"/>
    <property type="molecule type" value="Genomic_DNA"/>
</dbReference>
<dbReference type="OrthoDB" id="676979at2759"/>
<evidence type="ECO:0000256" key="5">
    <source>
        <dbReference type="ARBA" id="ARBA00022692"/>
    </source>
</evidence>
<feature type="transmembrane region" description="Helical" evidence="12">
    <location>
        <begin position="948"/>
        <end position="970"/>
    </location>
</feature>
<sequence>MGPLFYVMHRLRLLRTPVNKKLAGLDISSHGGYAYADHDHEEDRRPRRLDLKIIKWSTNESKIKKPWGRSRWTLTKEHSSLAVPAYFLTSPSTMTTEQSSQKISNPLYVNAQMDMVTPPQAPFLAKLIFAEGLWWWKRRPPQALYVHAQTDMATFCFVLCFLLTAMPAATSDVQLKALTAFRDSIEEDPLGVLAGWTAAAHHCGWSGVSCDPSNASVLSIELPMKRLGGTISPFLGNISTLRHLNLSSNSFHGNLPSQLGLCSQLVHVDVNDNHLTGEIPGELGNLKKLQSLELESNFFEGIIPSSICNCASLIYLGLGTNNLTGNIPSDIGNLVNLQTFSADKNKLFGRIPTSLWKLRGLEILELSKNSLSGIISSEIGNFSKLSVLQLLDNQFYGAIPPELGNCRNLTTLSLYRNGFTGSIPQELGELKKLVSLWLYRNNLSSAIPATLSHCRSLINLDLSDNGLSGSIPAELASLRSLELLSLFRNRLTGEIPSSLLNMTSLTPLYLNYNYLTGSLPPSLGSLYKLKELRVDGNTLHGPLPSSLNNCTHLTIASFSFNEFSGEIPVGWGRLQNLKILQLISNRLSGGVPDDLFNCTELVWIQLGGNNFSGMLNPRIGKLTNLRDLNLQDNMLFGQIPPEIGNLTSLQSLSLPANKFSGKIPSEISKLRFLQGLFLQRNSLEGVIPIQLFEMRQLSLLQLDHNRLTGSIPDAISGLRMLFDLRLHNNQFNGSIPDGIKDLENLLVLDLSHNKLTGPIHGSLIANMRSLQKYLDLSNNMLEGSLPWELGRLQMVQAIDISNNNLSGRIPDSLGQCINLLLLDLSANMLSGELPANIFPRLKFLVSLNLSSNKLAGELLMDFGVVKQLTSLDLSLNAFDGAVPKSLENLTSLAYLNLSFNQFEGPVPEGGIFKSLNSSCLQGNPRLCGAKVYVPCTNRRQHKHSKKTLLVVALSSSLLGVFSLLVLAIIVTKKCQIGICQEDCKRDLEAETIPVQGLKRFTKRDLEIATSFFSEDNVIGTSNLSTVYRGSLEDGGRKIAVKKLSLHQFPSESNKCFFRELKTLGVLKHRNLVKVLGYAWEPDRLKALVLELMENGSLENAIHDTAFDRSRWKGVFERLRVCTSIANGLVYIHTGYDSPIVHCDLKPSNILFDQEWEAHVSDFGAARMLGVCASYGSDSSTTSAFQGTIGYMAPDLAYITKVTSKVDVFSFGVVVMEFLTRTRPTAAVGKGGHPLPLPELVAEALAGGVDGALHVLDPHLELTSPGDVQIAVRLLQVAATCTQAEADCRPDMSDVLSSLLKLIEGEE</sequence>
<dbReference type="Gene3D" id="1.10.510.10">
    <property type="entry name" value="Transferase(Phosphotransferase) domain 1"/>
    <property type="match status" value="1"/>
</dbReference>
<keyword evidence="10" id="KW-0675">Receptor</keyword>
<dbReference type="SUPFAM" id="SSF52047">
    <property type="entry name" value="RNI-like"/>
    <property type="match status" value="2"/>
</dbReference>
<dbReference type="GO" id="GO:0009791">
    <property type="term" value="P:post-embryonic development"/>
    <property type="evidence" value="ECO:0007669"/>
    <property type="project" value="UniProtKB-ARBA"/>
</dbReference>
<dbReference type="PROSITE" id="PS00108">
    <property type="entry name" value="PROTEIN_KINASE_ST"/>
    <property type="match status" value="1"/>
</dbReference>
<keyword evidence="11" id="KW-0325">Glycoprotein</keyword>
<keyword evidence="8 12" id="KW-1133">Transmembrane helix</keyword>
<gene>
    <name evidence="14" type="ORF">Taro_026059</name>
</gene>
<dbReference type="Pfam" id="PF08263">
    <property type="entry name" value="LRRNT_2"/>
    <property type="match status" value="1"/>
</dbReference>
<dbReference type="InterPro" id="IPR003591">
    <property type="entry name" value="Leu-rich_rpt_typical-subtyp"/>
</dbReference>
<dbReference type="PANTHER" id="PTHR27000:SF616">
    <property type="entry name" value="LRR RECEPTOR-LIKE SERINE_THREONINE-PROTEIN KINASE FLS2"/>
    <property type="match status" value="1"/>
</dbReference>
<accession>A0A843VAY6</accession>
<comment type="caution">
    <text evidence="14">The sequence shown here is derived from an EMBL/GenBank/DDBJ whole genome shotgun (WGS) entry which is preliminary data.</text>
</comment>
<dbReference type="PANTHER" id="PTHR27000">
    <property type="entry name" value="LEUCINE-RICH REPEAT RECEPTOR-LIKE PROTEIN KINASE FAMILY PROTEIN-RELATED"/>
    <property type="match status" value="1"/>
</dbReference>
<dbReference type="GO" id="GO:0004672">
    <property type="term" value="F:protein kinase activity"/>
    <property type="evidence" value="ECO:0007669"/>
    <property type="project" value="InterPro"/>
</dbReference>
<dbReference type="GO" id="GO:0005524">
    <property type="term" value="F:ATP binding"/>
    <property type="evidence" value="ECO:0007669"/>
    <property type="project" value="InterPro"/>
</dbReference>
<protein>
    <recommendedName>
        <fullName evidence="13">Protein kinase domain-containing protein</fullName>
    </recommendedName>
</protein>
<dbReference type="SUPFAM" id="SSF56112">
    <property type="entry name" value="Protein kinase-like (PK-like)"/>
    <property type="match status" value="1"/>
</dbReference>
<dbReference type="SMART" id="SM00365">
    <property type="entry name" value="LRR_SD22"/>
    <property type="match status" value="6"/>
</dbReference>
<evidence type="ECO:0000256" key="12">
    <source>
        <dbReference type="SAM" id="Phobius"/>
    </source>
</evidence>
<evidence type="ECO:0000313" key="15">
    <source>
        <dbReference type="Proteomes" id="UP000652761"/>
    </source>
</evidence>
<evidence type="ECO:0000256" key="11">
    <source>
        <dbReference type="ARBA" id="ARBA00023180"/>
    </source>
</evidence>
<evidence type="ECO:0000313" key="14">
    <source>
        <dbReference type="EMBL" id="MQL93408.1"/>
    </source>
</evidence>
<dbReference type="InterPro" id="IPR013210">
    <property type="entry name" value="LRR_N_plant-typ"/>
</dbReference>
<feature type="domain" description="Protein kinase" evidence="13">
    <location>
        <begin position="1012"/>
        <end position="1302"/>
    </location>
</feature>
<keyword evidence="7" id="KW-0677">Repeat</keyword>
<dbReference type="Gene3D" id="3.80.10.10">
    <property type="entry name" value="Ribonuclease Inhibitor"/>
    <property type="match status" value="6"/>
</dbReference>
<comment type="similarity">
    <text evidence="2">Belongs to the protein kinase superfamily. Ser/Thr protein kinase family.</text>
</comment>
<dbReference type="FunFam" id="3.80.10.10:FF:000095">
    <property type="entry name" value="LRR receptor-like serine/threonine-protein kinase GSO1"/>
    <property type="match status" value="1"/>
</dbReference>
<evidence type="ECO:0000256" key="10">
    <source>
        <dbReference type="ARBA" id="ARBA00023170"/>
    </source>
</evidence>
<dbReference type="FunFam" id="3.80.10.10:FF:000299">
    <property type="entry name" value="Piriformospora indica-insensitive protein 2"/>
    <property type="match status" value="1"/>
</dbReference>
<dbReference type="InterPro" id="IPR011009">
    <property type="entry name" value="Kinase-like_dom_sf"/>
</dbReference>
<dbReference type="FunFam" id="3.80.10.10:FF:000676">
    <property type="entry name" value="LRR receptor-like serine/threonine-protein kinase FLS2"/>
    <property type="match status" value="1"/>
</dbReference>
<evidence type="ECO:0000259" key="13">
    <source>
        <dbReference type="PROSITE" id="PS50011"/>
    </source>
</evidence>
<dbReference type="PRINTS" id="PR00019">
    <property type="entry name" value="LEURICHRPT"/>
</dbReference>
<evidence type="ECO:0000256" key="3">
    <source>
        <dbReference type="ARBA" id="ARBA00022475"/>
    </source>
</evidence>
<keyword evidence="9 12" id="KW-0472">Membrane</keyword>